<keyword evidence="3 8" id="KW-1133">Transmembrane helix</keyword>
<evidence type="ECO:0000256" key="4">
    <source>
        <dbReference type="ARBA" id="ARBA00023040"/>
    </source>
</evidence>
<evidence type="ECO:0000256" key="6">
    <source>
        <dbReference type="ARBA" id="ARBA00023170"/>
    </source>
</evidence>
<dbReference type="Proteomes" id="UP000784294">
    <property type="component" value="Unassembled WGS sequence"/>
</dbReference>
<dbReference type="OrthoDB" id="5981855at2759"/>
<sequence>MAIGLDRLICVQFPIQRHRLTPRAAFRRTLCILAAIWTAAGLGSSIQLYVTRVVTQPDGVVNCSEDWGKDSDRQRVYSIVLFMLIYLIPLSILGITYGIVGRKLWQRRLPGAQVHEQEIMQLKSKRKASGKIL</sequence>
<dbReference type="PROSITE" id="PS50262">
    <property type="entry name" value="G_PROTEIN_RECEP_F1_2"/>
    <property type="match status" value="1"/>
</dbReference>
<keyword evidence="4" id="KW-0297">G-protein coupled receptor</keyword>
<keyword evidence="6" id="KW-0675">Receptor</keyword>
<reference evidence="10" key="1">
    <citation type="submission" date="2018-11" db="EMBL/GenBank/DDBJ databases">
        <authorList>
            <consortium name="Pathogen Informatics"/>
        </authorList>
    </citation>
    <scope>NUCLEOTIDE SEQUENCE</scope>
</reference>
<dbReference type="InterPro" id="IPR000276">
    <property type="entry name" value="GPCR_Rhodpsn"/>
</dbReference>
<feature type="domain" description="G-protein coupled receptors family 1 profile" evidence="9">
    <location>
        <begin position="1"/>
        <end position="133"/>
    </location>
</feature>
<evidence type="ECO:0000256" key="8">
    <source>
        <dbReference type="SAM" id="Phobius"/>
    </source>
</evidence>
<evidence type="ECO:0000256" key="3">
    <source>
        <dbReference type="ARBA" id="ARBA00022989"/>
    </source>
</evidence>
<dbReference type="EMBL" id="CAAALY010070979">
    <property type="protein sequence ID" value="VEL24980.1"/>
    <property type="molecule type" value="Genomic_DNA"/>
</dbReference>
<dbReference type="PANTHER" id="PTHR45695">
    <property type="entry name" value="LEUCOKININ RECEPTOR-RELATED"/>
    <property type="match status" value="1"/>
</dbReference>
<gene>
    <name evidence="10" type="ORF">PXEA_LOCUS18420</name>
</gene>
<dbReference type="PANTHER" id="PTHR45695:SF9">
    <property type="entry name" value="LEUCOKININ RECEPTOR"/>
    <property type="match status" value="1"/>
</dbReference>
<evidence type="ECO:0000256" key="7">
    <source>
        <dbReference type="ARBA" id="ARBA00023224"/>
    </source>
</evidence>
<dbReference type="Gene3D" id="1.20.1070.10">
    <property type="entry name" value="Rhodopsin 7-helix transmembrane proteins"/>
    <property type="match status" value="1"/>
</dbReference>
<comment type="caution">
    <text evidence="10">The sequence shown here is derived from an EMBL/GenBank/DDBJ whole genome shotgun (WGS) entry which is preliminary data.</text>
</comment>
<accession>A0A448X0T9</accession>
<evidence type="ECO:0000259" key="9">
    <source>
        <dbReference type="PROSITE" id="PS50262"/>
    </source>
</evidence>
<feature type="transmembrane region" description="Helical" evidence="8">
    <location>
        <begin position="29"/>
        <end position="50"/>
    </location>
</feature>
<dbReference type="SUPFAM" id="SSF81321">
    <property type="entry name" value="Family A G protein-coupled receptor-like"/>
    <property type="match status" value="1"/>
</dbReference>
<dbReference type="InterPro" id="IPR017452">
    <property type="entry name" value="GPCR_Rhodpsn_7TM"/>
</dbReference>
<evidence type="ECO:0000313" key="11">
    <source>
        <dbReference type="Proteomes" id="UP000784294"/>
    </source>
</evidence>
<evidence type="ECO:0000313" key="10">
    <source>
        <dbReference type="EMBL" id="VEL24980.1"/>
    </source>
</evidence>
<evidence type="ECO:0000256" key="5">
    <source>
        <dbReference type="ARBA" id="ARBA00023136"/>
    </source>
</evidence>
<dbReference type="GO" id="GO:0004930">
    <property type="term" value="F:G protein-coupled receptor activity"/>
    <property type="evidence" value="ECO:0007669"/>
    <property type="project" value="UniProtKB-KW"/>
</dbReference>
<evidence type="ECO:0000256" key="1">
    <source>
        <dbReference type="ARBA" id="ARBA00004141"/>
    </source>
</evidence>
<keyword evidence="5 8" id="KW-0472">Membrane</keyword>
<name>A0A448X0T9_9PLAT</name>
<keyword evidence="11" id="KW-1185">Reference proteome</keyword>
<comment type="subcellular location">
    <subcellularLocation>
        <location evidence="1">Membrane</location>
        <topology evidence="1">Multi-pass membrane protein</topology>
    </subcellularLocation>
</comment>
<keyword evidence="7" id="KW-0807">Transducer</keyword>
<dbReference type="AlphaFoldDB" id="A0A448X0T9"/>
<protein>
    <recommendedName>
        <fullName evidence="9">G-protein coupled receptors family 1 profile domain-containing protein</fullName>
    </recommendedName>
</protein>
<dbReference type="GO" id="GO:0005886">
    <property type="term" value="C:plasma membrane"/>
    <property type="evidence" value="ECO:0007669"/>
    <property type="project" value="TreeGrafter"/>
</dbReference>
<organism evidence="10 11">
    <name type="scientific">Protopolystoma xenopodis</name>
    <dbReference type="NCBI Taxonomy" id="117903"/>
    <lineage>
        <taxon>Eukaryota</taxon>
        <taxon>Metazoa</taxon>
        <taxon>Spiralia</taxon>
        <taxon>Lophotrochozoa</taxon>
        <taxon>Platyhelminthes</taxon>
        <taxon>Monogenea</taxon>
        <taxon>Polyopisthocotylea</taxon>
        <taxon>Polystomatidea</taxon>
        <taxon>Polystomatidae</taxon>
        <taxon>Protopolystoma</taxon>
    </lineage>
</organism>
<evidence type="ECO:0000256" key="2">
    <source>
        <dbReference type="ARBA" id="ARBA00022692"/>
    </source>
</evidence>
<proteinExistence type="predicted"/>
<dbReference type="Pfam" id="PF00001">
    <property type="entry name" value="7tm_1"/>
    <property type="match status" value="1"/>
</dbReference>
<feature type="transmembrane region" description="Helical" evidence="8">
    <location>
        <begin position="76"/>
        <end position="100"/>
    </location>
</feature>
<keyword evidence="2 8" id="KW-0812">Transmembrane</keyword>